<keyword evidence="10" id="KW-0472">Membrane</keyword>
<evidence type="ECO:0000256" key="7">
    <source>
        <dbReference type="ARBA" id="ARBA00023033"/>
    </source>
</evidence>
<gene>
    <name evidence="11" type="ORF">QBC37DRAFT_466598</name>
</gene>
<dbReference type="Proteomes" id="UP001301769">
    <property type="component" value="Unassembled WGS sequence"/>
</dbReference>
<feature type="binding site" description="axial binding residue" evidence="8">
    <location>
        <position position="413"/>
    </location>
    <ligand>
        <name>heme</name>
        <dbReference type="ChEBI" id="CHEBI:30413"/>
    </ligand>
    <ligandPart>
        <name>Fe</name>
        <dbReference type="ChEBI" id="CHEBI:18248"/>
    </ligandPart>
</feature>
<dbReference type="EMBL" id="MU858135">
    <property type="protein sequence ID" value="KAK4212063.1"/>
    <property type="molecule type" value="Genomic_DNA"/>
</dbReference>
<dbReference type="AlphaFoldDB" id="A0AAN7B5W8"/>
<keyword evidence="6 8" id="KW-0408">Iron</keyword>
<keyword evidence="3 8" id="KW-0349">Heme</keyword>
<evidence type="ECO:0000256" key="10">
    <source>
        <dbReference type="SAM" id="Phobius"/>
    </source>
</evidence>
<dbReference type="PRINTS" id="PR00463">
    <property type="entry name" value="EP450I"/>
</dbReference>
<evidence type="ECO:0000256" key="6">
    <source>
        <dbReference type="ARBA" id="ARBA00023004"/>
    </source>
</evidence>
<keyword evidence="7 9" id="KW-0503">Monooxygenase</keyword>
<dbReference type="InterPro" id="IPR036396">
    <property type="entry name" value="Cyt_P450_sf"/>
</dbReference>
<dbReference type="PROSITE" id="PS00086">
    <property type="entry name" value="CYTOCHROME_P450"/>
    <property type="match status" value="1"/>
</dbReference>
<dbReference type="PRINTS" id="PR00385">
    <property type="entry name" value="P450"/>
</dbReference>
<keyword evidence="10" id="KW-1133">Transmembrane helix</keyword>
<keyword evidence="10" id="KW-0812">Transmembrane</keyword>
<dbReference type="PANTHER" id="PTHR24305">
    <property type="entry name" value="CYTOCHROME P450"/>
    <property type="match status" value="1"/>
</dbReference>
<keyword evidence="4 8" id="KW-0479">Metal-binding</keyword>
<evidence type="ECO:0000256" key="1">
    <source>
        <dbReference type="ARBA" id="ARBA00001971"/>
    </source>
</evidence>
<dbReference type="CDD" id="cd11062">
    <property type="entry name" value="CYP58-like"/>
    <property type="match status" value="1"/>
</dbReference>
<accession>A0AAN7B5W8</accession>
<dbReference type="Gene3D" id="1.10.630.10">
    <property type="entry name" value="Cytochrome P450"/>
    <property type="match status" value="1"/>
</dbReference>
<feature type="transmembrane region" description="Helical" evidence="10">
    <location>
        <begin position="30"/>
        <end position="48"/>
    </location>
</feature>
<dbReference type="GO" id="GO:0005506">
    <property type="term" value="F:iron ion binding"/>
    <property type="evidence" value="ECO:0007669"/>
    <property type="project" value="InterPro"/>
</dbReference>
<dbReference type="Pfam" id="PF00067">
    <property type="entry name" value="p450"/>
    <property type="match status" value="1"/>
</dbReference>
<evidence type="ECO:0000313" key="11">
    <source>
        <dbReference type="EMBL" id="KAK4212063.1"/>
    </source>
</evidence>
<evidence type="ECO:0000256" key="8">
    <source>
        <dbReference type="PIRSR" id="PIRSR602401-1"/>
    </source>
</evidence>
<organism evidence="11 12">
    <name type="scientific">Rhypophila decipiens</name>
    <dbReference type="NCBI Taxonomy" id="261697"/>
    <lineage>
        <taxon>Eukaryota</taxon>
        <taxon>Fungi</taxon>
        <taxon>Dikarya</taxon>
        <taxon>Ascomycota</taxon>
        <taxon>Pezizomycotina</taxon>
        <taxon>Sordariomycetes</taxon>
        <taxon>Sordariomycetidae</taxon>
        <taxon>Sordariales</taxon>
        <taxon>Naviculisporaceae</taxon>
        <taxon>Rhypophila</taxon>
    </lineage>
</organism>
<name>A0AAN7B5W8_9PEZI</name>
<keyword evidence="5 9" id="KW-0560">Oxidoreductase</keyword>
<comment type="cofactor">
    <cofactor evidence="1 8">
        <name>heme</name>
        <dbReference type="ChEBI" id="CHEBI:30413"/>
    </cofactor>
</comment>
<evidence type="ECO:0000256" key="4">
    <source>
        <dbReference type="ARBA" id="ARBA00022723"/>
    </source>
</evidence>
<dbReference type="InterPro" id="IPR002401">
    <property type="entry name" value="Cyt_P450_E_grp-I"/>
</dbReference>
<dbReference type="GO" id="GO:0004497">
    <property type="term" value="F:monooxygenase activity"/>
    <property type="evidence" value="ECO:0007669"/>
    <property type="project" value="UniProtKB-KW"/>
</dbReference>
<dbReference type="GO" id="GO:0016705">
    <property type="term" value="F:oxidoreductase activity, acting on paired donors, with incorporation or reduction of molecular oxygen"/>
    <property type="evidence" value="ECO:0007669"/>
    <property type="project" value="InterPro"/>
</dbReference>
<evidence type="ECO:0000313" key="12">
    <source>
        <dbReference type="Proteomes" id="UP001301769"/>
    </source>
</evidence>
<dbReference type="SUPFAM" id="SSF48264">
    <property type="entry name" value="Cytochrome P450"/>
    <property type="match status" value="1"/>
</dbReference>
<reference evidence="11" key="2">
    <citation type="submission" date="2023-05" db="EMBL/GenBank/DDBJ databases">
        <authorList>
            <consortium name="Lawrence Berkeley National Laboratory"/>
            <person name="Steindorff A."/>
            <person name="Hensen N."/>
            <person name="Bonometti L."/>
            <person name="Westerberg I."/>
            <person name="Brannstrom I.O."/>
            <person name="Guillou S."/>
            <person name="Cros-Aarteil S."/>
            <person name="Calhoun S."/>
            <person name="Haridas S."/>
            <person name="Kuo A."/>
            <person name="Mondo S."/>
            <person name="Pangilinan J."/>
            <person name="Riley R."/>
            <person name="Labutti K."/>
            <person name="Andreopoulos B."/>
            <person name="Lipzen A."/>
            <person name="Chen C."/>
            <person name="Yanf M."/>
            <person name="Daum C."/>
            <person name="Ng V."/>
            <person name="Clum A."/>
            <person name="Ohm R."/>
            <person name="Martin F."/>
            <person name="Silar P."/>
            <person name="Natvig D."/>
            <person name="Lalanne C."/>
            <person name="Gautier V."/>
            <person name="Ament-Velasquez S.L."/>
            <person name="Kruys A."/>
            <person name="Hutchinson M.I."/>
            <person name="Powell A.J."/>
            <person name="Barry K."/>
            <person name="Miller A.N."/>
            <person name="Grigoriev I.V."/>
            <person name="Debuchy R."/>
            <person name="Gladieux P."/>
            <person name="Thoren M.H."/>
            <person name="Johannesson H."/>
        </authorList>
    </citation>
    <scope>NUCLEOTIDE SEQUENCE</scope>
    <source>
        <strain evidence="11">PSN293</strain>
    </source>
</reference>
<comment type="similarity">
    <text evidence="2 9">Belongs to the cytochrome P450 family.</text>
</comment>
<evidence type="ECO:0000256" key="9">
    <source>
        <dbReference type="RuleBase" id="RU000461"/>
    </source>
</evidence>
<dbReference type="PANTHER" id="PTHR24305:SF157">
    <property type="entry name" value="N-ACETYLTRYPTOPHAN 6-HYDROXYLASE IVOC-RELATED"/>
    <property type="match status" value="1"/>
</dbReference>
<keyword evidence="12" id="KW-1185">Reference proteome</keyword>
<evidence type="ECO:0000256" key="5">
    <source>
        <dbReference type="ARBA" id="ARBA00023002"/>
    </source>
</evidence>
<protein>
    <submittedName>
        <fullName evidence="11">Cytochrome P450</fullName>
    </submittedName>
</protein>
<evidence type="ECO:0000256" key="3">
    <source>
        <dbReference type="ARBA" id="ARBA00022617"/>
    </source>
</evidence>
<proteinExistence type="inferred from homology"/>
<dbReference type="GO" id="GO:0020037">
    <property type="term" value="F:heme binding"/>
    <property type="evidence" value="ECO:0007669"/>
    <property type="project" value="InterPro"/>
</dbReference>
<dbReference type="InterPro" id="IPR050121">
    <property type="entry name" value="Cytochrome_P450_monoxygenase"/>
</dbReference>
<evidence type="ECO:0000256" key="2">
    <source>
        <dbReference type="ARBA" id="ARBA00010617"/>
    </source>
</evidence>
<dbReference type="InterPro" id="IPR001128">
    <property type="entry name" value="Cyt_P450"/>
</dbReference>
<reference evidence="11" key="1">
    <citation type="journal article" date="2023" name="Mol. Phylogenet. Evol.">
        <title>Genome-scale phylogeny and comparative genomics of the fungal order Sordariales.</title>
        <authorList>
            <person name="Hensen N."/>
            <person name="Bonometti L."/>
            <person name="Westerberg I."/>
            <person name="Brannstrom I.O."/>
            <person name="Guillou S."/>
            <person name="Cros-Aarteil S."/>
            <person name="Calhoun S."/>
            <person name="Haridas S."/>
            <person name="Kuo A."/>
            <person name="Mondo S."/>
            <person name="Pangilinan J."/>
            <person name="Riley R."/>
            <person name="LaButti K."/>
            <person name="Andreopoulos B."/>
            <person name="Lipzen A."/>
            <person name="Chen C."/>
            <person name="Yan M."/>
            <person name="Daum C."/>
            <person name="Ng V."/>
            <person name="Clum A."/>
            <person name="Steindorff A."/>
            <person name="Ohm R.A."/>
            <person name="Martin F."/>
            <person name="Silar P."/>
            <person name="Natvig D.O."/>
            <person name="Lalanne C."/>
            <person name="Gautier V."/>
            <person name="Ament-Velasquez S.L."/>
            <person name="Kruys A."/>
            <person name="Hutchinson M.I."/>
            <person name="Powell A.J."/>
            <person name="Barry K."/>
            <person name="Miller A.N."/>
            <person name="Grigoriev I.V."/>
            <person name="Debuchy R."/>
            <person name="Gladieux P."/>
            <person name="Hiltunen Thoren M."/>
            <person name="Johannesson H."/>
        </authorList>
    </citation>
    <scope>NUCLEOTIDE SEQUENCE</scope>
    <source>
        <strain evidence="11">PSN293</strain>
    </source>
</reference>
<comment type="caution">
    <text evidence="11">The sequence shown here is derived from an EMBL/GenBank/DDBJ whole genome shotgun (WGS) entry which is preliminary data.</text>
</comment>
<dbReference type="InterPro" id="IPR017972">
    <property type="entry name" value="Cyt_P450_CS"/>
</dbReference>
<sequence>MEVPRTWSKFCGRFQKIYSTNSRRNTWRPSLPVLFIAATVLYIVVGGIRRRGTHIWQIEKMHKEYGPIIRLNPYEIHILDPDFFDELYSGPPAASRSGPVTKLDKYHSWLNTAGAGGSTFSAVTHKHHRLRRSPLAPFFSARSVANLEPIIKSKVEKLCSRFSQLAQTGEVVRLDAAFMALTMDVICDYAFDDARWYLDKHDFEANWKDSVVKAAEGGAMARQFPWMLPLLMERVPLHLVSWMNPAAGTLVGWRETVFKVERRTIFHILRDYDLPREENTVKRLCDEAGVITGAGSETTAQTLTRIMFYLKWVDKSVLERVRAELDTVLGEKGELFTWTGLRLSYGITVQNPRTAREDIRYKDYVIPAGSAYFILMHPDIFPEPTEFRPERWLQPGKRLDKYLVSFGKGTRQCLGINLAMAELHLALAAVVSRFDLGMYETGLGDVVCKHDFFIPVAGLNSKSVRARIIGSRH</sequence>